<dbReference type="SUPFAM" id="SSF46955">
    <property type="entry name" value="Putative DNA-binding domain"/>
    <property type="match status" value="1"/>
</dbReference>
<organism evidence="3 4">
    <name type="scientific">Gottfriedia endophytica</name>
    <dbReference type="NCBI Taxonomy" id="2820819"/>
    <lineage>
        <taxon>Bacteria</taxon>
        <taxon>Bacillati</taxon>
        <taxon>Bacillota</taxon>
        <taxon>Bacilli</taxon>
        <taxon>Bacillales</taxon>
        <taxon>Bacillaceae</taxon>
        <taxon>Gottfriedia</taxon>
    </lineage>
</organism>
<evidence type="ECO:0000259" key="2">
    <source>
        <dbReference type="PROSITE" id="PS50937"/>
    </source>
</evidence>
<dbReference type="SMART" id="SM00422">
    <property type="entry name" value="HTH_MERR"/>
    <property type="match status" value="1"/>
</dbReference>
<dbReference type="GO" id="GO:0003677">
    <property type="term" value="F:DNA binding"/>
    <property type="evidence" value="ECO:0007669"/>
    <property type="project" value="UniProtKB-KW"/>
</dbReference>
<dbReference type="PANTHER" id="PTHR30204">
    <property type="entry name" value="REDOX-CYCLING DRUG-SENSING TRANSCRIPTIONAL ACTIVATOR SOXR"/>
    <property type="match status" value="1"/>
</dbReference>
<dbReference type="Proteomes" id="UP000682134">
    <property type="component" value="Unassembled WGS sequence"/>
</dbReference>
<feature type="domain" description="HTH merR-type" evidence="2">
    <location>
        <begin position="1"/>
        <end position="69"/>
    </location>
</feature>
<accession>A0A940SIH7</accession>
<dbReference type="PROSITE" id="PS50937">
    <property type="entry name" value="HTH_MERR_2"/>
    <property type="match status" value="1"/>
</dbReference>
<dbReference type="InterPro" id="IPR047057">
    <property type="entry name" value="MerR_fam"/>
</dbReference>
<name>A0A940SIH7_9BACI</name>
<dbReference type="CDD" id="cd01109">
    <property type="entry name" value="HTH_YyaN"/>
    <property type="match status" value="1"/>
</dbReference>
<keyword evidence="1" id="KW-0238">DNA-binding</keyword>
<dbReference type="InterPro" id="IPR009061">
    <property type="entry name" value="DNA-bd_dom_put_sf"/>
</dbReference>
<dbReference type="EMBL" id="JAGIYQ010000004">
    <property type="protein sequence ID" value="MBP0724985.1"/>
    <property type="molecule type" value="Genomic_DNA"/>
</dbReference>
<evidence type="ECO:0000256" key="1">
    <source>
        <dbReference type="ARBA" id="ARBA00023125"/>
    </source>
</evidence>
<gene>
    <name evidence="3" type="ORF">J5Y03_07250</name>
</gene>
<dbReference type="PRINTS" id="PR00040">
    <property type="entry name" value="HTHMERR"/>
</dbReference>
<evidence type="ECO:0000313" key="4">
    <source>
        <dbReference type="Proteomes" id="UP000682134"/>
    </source>
</evidence>
<evidence type="ECO:0000313" key="3">
    <source>
        <dbReference type="EMBL" id="MBP0724985.1"/>
    </source>
</evidence>
<reference evidence="3" key="1">
    <citation type="submission" date="2021-04" db="EMBL/GenBank/DDBJ databases">
        <title>Genome seq and assembly of Bacillus sp.</title>
        <authorList>
            <person name="Chhetri G."/>
        </authorList>
    </citation>
    <scope>NUCLEOTIDE SEQUENCE</scope>
    <source>
        <strain evidence="3">RG28</strain>
    </source>
</reference>
<dbReference type="InterPro" id="IPR000551">
    <property type="entry name" value="MerR-type_HTH_dom"/>
</dbReference>
<comment type="caution">
    <text evidence="3">The sequence shown here is derived from an EMBL/GenBank/DDBJ whole genome shotgun (WGS) entry which is preliminary data.</text>
</comment>
<dbReference type="AlphaFoldDB" id="A0A940SIH7"/>
<dbReference type="GO" id="GO:0003700">
    <property type="term" value="F:DNA-binding transcription factor activity"/>
    <property type="evidence" value="ECO:0007669"/>
    <property type="project" value="InterPro"/>
</dbReference>
<dbReference type="RefSeq" id="WP_209404091.1">
    <property type="nucleotide sequence ID" value="NZ_JAGIYQ010000004.1"/>
</dbReference>
<dbReference type="PANTHER" id="PTHR30204:SF82">
    <property type="entry name" value="TRANSCRIPTIONAL REGULATOR, MERR FAMILY"/>
    <property type="match status" value="1"/>
</dbReference>
<dbReference type="Pfam" id="PF13411">
    <property type="entry name" value="MerR_1"/>
    <property type="match status" value="1"/>
</dbReference>
<sequence>MHSIGEVAKILGVSIHTLRYYEKEKIITPFRDDSGDRRYNESHIKWLQFVIKLKETQMPIAKIKKYASLFLEGDHTTLERLNLLEEHNQFIKKQIKTLQAVDEMLEHKIAAYKDFINGDGNLSIGEKEHPSIR</sequence>
<dbReference type="Gene3D" id="1.10.1660.10">
    <property type="match status" value="1"/>
</dbReference>
<keyword evidence="4" id="KW-1185">Reference proteome</keyword>
<proteinExistence type="predicted"/>
<protein>
    <submittedName>
        <fullName evidence="3">MerR family transcriptional regulator</fullName>
    </submittedName>
</protein>